<dbReference type="InterPro" id="IPR011118">
    <property type="entry name" value="Tannase/feruloyl_esterase"/>
</dbReference>
<dbReference type="InterPro" id="IPR024079">
    <property type="entry name" value="MetalloPept_cat_dom_sf"/>
</dbReference>
<keyword evidence="11" id="KW-1015">Disulfide bond</keyword>
<dbReference type="OrthoDB" id="3039123at2759"/>
<keyword evidence="3" id="KW-0719">Serine esterase</keyword>
<name>A0A8H7TDQ1_9HELO</name>
<evidence type="ECO:0000313" key="15">
    <source>
        <dbReference type="EMBL" id="KAG4417317.1"/>
    </source>
</evidence>
<comment type="cofactor">
    <cofactor evidence="1">
        <name>Zn(2+)</name>
        <dbReference type="ChEBI" id="CHEBI:29105"/>
    </cofactor>
</comment>
<gene>
    <name evidence="15" type="ORF">IFR04_009532</name>
</gene>
<feature type="chain" id="PRO_5034618755" description="Carboxylic ester hydrolase" evidence="12">
    <location>
        <begin position="20"/>
        <end position="984"/>
    </location>
</feature>
<evidence type="ECO:0000256" key="7">
    <source>
        <dbReference type="ARBA" id="ARBA00022801"/>
    </source>
</evidence>
<dbReference type="GO" id="GO:0006508">
    <property type="term" value="P:proteolysis"/>
    <property type="evidence" value="ECO:0007669"/>
    <property type="project" value="UniProtKB-KW"/>
</dbReference>
<proteinExistence type="inferred from homology"/>
<keyword evidence="6 12" id="KW-0732">Signal</keyword>
<feature type="coiled-coil region" evidence="13">
    <location>
        <begin position="951"/>
        <end position="979"/>
    </location>
</feature>
<feature type="region of interest" description="Disordered" evidence="14">
    <location>
        <begin position="808"/>
        <end position="830"/>
    </location>
</feature>
<dbReference type="Pfam" id="PF07519">
    <property type="entry name" value="Tannase"/>
    <property type="match status" value="1"/>
</dbReference>
<evidence type="ECO:0000256" key="14">
    <source>
        <dbReference type="SAM" id="MobiDB-lite"/>
    </source>
</evidence>
<dbReference type="GO" id="GO:0030600">
    <property type="term" value="F:feruloyl esterase activity"/>
    <property type="evidence" value="ECO:0007669"/>
    <property type="project" value="UniProtKB-ARBA"/>
</dbReference>
<dbReference type="EMBL" id="JAFJYH010000158">
    <property type="protein sequence ID" value="KAG4417317.1"/>
    <property type="molecule type" value="Genomic_DNA"/>
</dbReference>
<evidence type="ECO:0000256" key="8">
    <source>
        <dbReference type="ARBA" id="ARBA00022833"/>
    </source>
</evidence>
<evidence type="ECO:0000256" key="10">
    <source>
        <dbReference type="ARBA" id="ARBA00023049"/>
    </source>
</evidence>
<evidence type="ECO:0000256" key="11">
    <source>
        <dbReference type="ARBA" id="ARBA00023157"/>
    </source>
</evidence>
<evidence type="ECO:0000256" key="12">
    <source>
        <dbReference type="RuleBase" id="RU361238"/>
    </source>
</evidence>
<keyword evidence="16" id="KW-1185">Reference proteome</keyword>
<keyword evidence="10" id="KW-0482">Metalloprotease</keyword>
<keyword evidence="8" id="KW-0862">Zinc</keyword>
<dbReference type="GO" id="GO:0046872">
    <property type="term" value="F:metal ion binding"/>
    <property type="evidence" value="ECO:0007669"/>
    <property type="project" value="UniProtKB-KW"/>
</dbReference>
<sequence length="984" mass="107717">MRYSLVAISTTALAAGAYAVTINDVCTTAYVQSTLPADGFVRGLTFDSNSVTASPVFNASVSGENMFPDATLDFCNVTFAYTHDGTRDKVNLNYWLPAPENFKNRYLSTGGGGLAINSGTAISGSLPGGVQYGAVSGLTDGGFGSFTTQFDAVTLLANGTLNWPAVYMFGYQAHHELALIGKEFTKNFFNMSSDAIPSTNSSTSLSKRASFSSNSTKLYSYYQGCSEGGREGWSQVQRFADQFDGAVIGAPAFRYGQQQVNHLHSNVVEQTVGYFPPPCEFEAIVNATITACDGMDGKVDGVVSRTDLCKLNYNINVTIGTPYYCAAVTGSTGSFGKRQSRPVTATPEQNGTVSAKAVEVASTIIDGLKTLDGKQAYLSYQPSASFDDGSTAFDSDTNTWGVSISGLGGEWVTRYLELLDTSTLTSIEGMTYDTLRNLMYEGWQRYEDVLQTTWPDLSPFNAAGGKVIHFHGESDNSIPAASSVRYHESVRQIMYPELSYNESVSALNDWYRLYLVPGAAHCSPDAAQPNGPFPQTNLAVMIEWVENGVVPTTLNATHLAGDNIGANAQVCAWPLRPTWAGNNSTMSCTSHAHSLGYTRPNLKQRLAAAHPSGVFTPKPKSTSQLPQAEADDEDEKESKIYPAPLVLPSSEISLYPREGGQSLRSWMRNSRVNRITEERKTIYISLPPGVDSAEYTVIRSRPTPNYPYSNQLNLNDILDFAIASLPGDAYTLLMLLEHDLYEDEEDEFVCGRAYGGSRVAVVSGARYWPGFDEEENVERVHGWPASHCEAHLETFLDEEGGMKKSKMKTAKNAAADPGASASKQAEKKTPLRRALEVYTPPTTQKALTLLHLARLARTASHEFGHCFGIGHCTYYACIMQGSASLAEDARQPPYLCPVDEAKVLRATGKGVVNERRMEEWRRKRLVVMREFCRGVVDEWGEDGKGSMFECLEEWVSGLLEVEEERKEEENREVERVIIDLTMDD</sequence>
<organism evidence="15 16">
    <name type="scientific">Cadophora malorum</name>
    <dbReference type="NCBI Taxonomy" id="108018"/>
    <lineage>
        <taxon>Eukaryota</taxon>
        <taxon>Fungi</taxon>
        <taxon>Dikarya</taxon>
        <taxon>Ascomycota</taxon>
        <taxon>Pezizomycotina</taxon>
        <taxon>Leotiomycetes</taxon>
        <taxon>Helotiales</taxon>
        <taxon>Ploettnerulaceae</taxon>
        <taxon>Cadophora</taxon>
    </lineage>
</organism>
<keyword evidence="13" id="KW-0175">Coiled coil</keyword>
<feature type="signal peptide" evidence="12">
    <location>
        <begin position="1"/>
        <end position="19"/>
    </location>
</feature>
<evidence type="ECO:0000256" key="3">
    <source>
        <dbReference type="ARBA" id="ARBA00022487"/>
    </source>
</evidence>
<evidence type="ECO:0000313" key="16">
    <source>
        <dbReference type="Proteomes" id="UP000664132"/>
    </source>
</evidence>
<dbReference type="SUPFAM" id="SSF53474">
    <property type="entry name" value="alpha/beta-Hydrolases"/>
    <property type="match status" value="1"/>
</dbReference>
<evidence type="ECO:0000256" key="1">
    <source>
        <dbReference type="ARBA" id="ARBA00001947"/>
    </source>
</evidence>
<dbReference type="InterPro" id="IPR029058">
    <property type="entry name" value="AB_hydrolase_fold"/>
</dbReference>
<evidence type="ECO:0000256" key="5">
    <source>
        <dbReference type="ARBA" id="ARBA00022723"/>
    </source>
</evidence>
<evidence type="ECO:0000256" key="6">
    <source>
        <dbReference type="ARBA" id="ARBA00022729"/>
    </source>
</evidence>
<dbReference type="AlphaFoldDB" id="A0A8H7TDQ1"/>
<dbReference type="CDD" id="cd11375">
    <property type="entry name" value="Peptidase_M54"/>
    <property type="match status" value="1"/>
</dbReference>
<evidence type="ECO:0000256" key="13">
    <source>
        <dbReference type="SAM" id="Coils"/>
    </source>
</evidence>
<dbReference type="GO" id="GO:0008237">
    <property type="term" value="F:metallopeptidase activity"/>
    <property type="evidence" value="ECO:0007669"/>
    <property type="project" value="UniProtKB-KW"/>
</dbReference>
<comment type="similarity">
    <text evidence="2 12">Belongs to the tannase family.</text>
</comment>
<protein>
    <recommendedName>
        <fullName evidence="12">Carboxylic ester hydrolase</fullName>
        <ecNumber evidence="12">3.1.1.-</ecNumber>
    </recommendedName>
</protein>
<evidence type="ECO:0000256" key="2">
    <source>
        <dbReference type="ARBA" id="ARBA00006249"/>
    </source>
</evidence>
<keyword evidence="9" id="KW-0106">Calcium</keyword>
<comment type="caution">
    <text evidence="15">The sequence shown here is derived from an EMBL/GenBank/DDBJ whole genome shotgun (WGS) entry which is preliminary data.</text>
</comment>
<reference evidence="15" key="1">
    <citation type="submission" date="2021-02" db="EMBL/GenBank/DDBJ databases">
        <title>Genome sequence Cadophora malorum strain M34.</title>
        <authorList>
            <person name="Stefanovic E."/>
            <person name="Vu D."/>
            <person name="Scully C."/>
            <person name="Dijksterhuis J."/>
            <person name="Roader J."/>
            <person name="Houbraken J."/>
        </authorList>
    </citation>
    <scope>NUCLEOTIDE SEQUENCE</scope>
    <source>
        <strain evidence="15">M34</strain>
    </source>
</reference>
<keyword evidence="5" id="KW-0479">Metal-binding</keyword>
<keyword evidence="4" id="KW-0645">Protease</keyword>
<accession>A0A8H7TDQ1</accession>
<dbReference type="Pfam" id="PF07998">
    <property type="entry name" value="Peptidase_M54"/>
    <property type="match status" value="1"/>
</dbReference>
<dbReference type="EC" id="3.1.1.-" evidence="12"/>
<dbReference type="Gene3D" id="3.40.390.10">
    <property type="entry name" value="Collagenase (Catalytic Domain)"/>
    <property type="match status" value="1"/>
</dbReference>
<dbReference type="PANTHER" id="PTHR33938">
    <property type="entry name" value="FERULOYL ESTERASE B-RELATED"/>
    <property type="match status" value="1"/>
</dbReference>
<dbReference type="PANTHER" id="PTHR33938:SF16">
    <property type="entry name" value="CARBOXYLIC ESTER HYDROLASE"/>
    <property type="match status" value="1"/>
</dbReference>
<evidence type="ECO:0000256" key="9">
    <source>
        <dbReference type="ARBA" id="ARBA00022837"/>
    </source>
</evidence>
<feature type="region of interest" description="Disordered" evidence="14">
    <location>
        <begin position="612"/>
        <end position="637"/>
    </location>
</feature>
<dbReference type="SUPFAM" id="SSF55486">
    <property type="entry name" value="Metalloproteases ('zincins'), catalytic domain"/>
    <property type="match status" value="1"/>
</dbReference>
<dbReference type="Proteomes" id="UP000664132">
    <property type="component" value="Unassembled WGS sequence"/>
</dbReference>
<evidence type="ECO:0000256" key="4">
    <source>
        <dbReference type="ARBA" id="ARBA00022670"/>
    </source>
</evidence>
<keyword evidence="7 12" id="KW-0378">Hydrolase</keyword>
<dbReference type="InterPro" id="IPR012962">
    <property type="entry name" value="Pept_M54_archaemetzincn"/>
</dbReference>